<name>A0ABY2QJ83_9SPHN</name>
<feature type="transmembrane region" description="Helical" evidence="1">
    <location>
        <begin position="269"/>
        <end position="291"/>
    </location>
</feature>
<gene>
    <name evidence="2" type="ORF">E5988_04615</name>
</gene>
<evidence type="ECO:0000313" key="3">
    <source>
        <dbReference type="Proteomes" id="UP000308038"/>
    </source>
</evidence>
<accession>A0ABY2QJ83</accession>
<feature type="transmembrane region" description="Helical" evidence="1">
    <location>
        <begin position="145"/>
        <end position="173"/>
    </location>
</feature>
<proteinExistence type="predicted"/>
<protein>
    <submittedName>
        <fullName evidence="2">DUF2029 domain-containing protein</fullName>
    </submittedName>
</protein>
<evidence type="ECO:0000256" key="1">
    <source>
        <dbReference type="SAM" id="Phobius"/>
    </source>
</evidence>
<keyword evidence="1" id="KW-0472">Membrane</keyword>
<reference evidence="2 3" key="1">
    <citation type="submission" date="2019-04" db="EMBL/GenBank/DDBJ databases">
        <title>Microbes associate with the intestines of laboratory mice.</title>
        <authorList>
            <person name="Navarre W."/>
            <person name="Wong E."/>
            <person name="Huang K.C."/>
            <person name="Tropini C."/>
            <person name="Ng K."/>
            <person name="Yu B."/>
        </authorList>
    </citation>
    <scope>NUCLEOTIDE SEQUENCE [LARGE SCALE GENOMIC DNA]</scope>
    <source>
        <strain evidence="2 3">NM83_B4-11</strain>
    </source>
</reference>
<evidence type="ECO:0000313" key="2">
    <source>
        <dbReference type="EMBL" id="THG40884.1"/>
    </source>
</evidence>
<comment type="caution">
    <text evidence="2">The sequence shown here is derived from an EMBL/GenBank/DDBJ whole genome shotgun (WGS) entry which is preliminary data.</text>
</comment>
<dbReference type="EMBL" id="SSTI01000003">
    <property type="protein sequence ID" value="THG40884.1"/>
    <property type="molecule type" value="Genomic_DNA"/>
</dbReference>
<feature type="transmembrane region" description="Helical" evidence="1">
    <location>
        <begin position="100"/>
        <end position="125"/>
    </location>
</feature>
<keyword evidence="1" id="KW-0812">Transmembrane</keyword>
<feature type="transmembrane region" description="Helical" evidence="1">
    <location>
        <begin position="69"/>
        <end position="88"/>
    </location>
</feature>
<dbReference type="RefSeq" id="WP_136450897.1">
    <property type="nucleotide sequence ID" value="NZ_SSTI01000003.1"/>
</dbReference>
<keyword evidence="3" id="KW-1185">Reference proteome</keyword>
<dbReference type="Proteomes" id="UP000308038">
    <property type="component" value="Unassembled WGS sequence"/>
</dbReference>
<organism evidence="2 3">
    <name type="scientific">Sphingomonas olei</name>
    <dbReference type="NCBI Taxonomy" id="1886787"/>
    <lineage>
        <taxon>Bacteria</taxon>
        <taxon>Pseudomonadati</taxon>
        <taxon>Pseudomonadota</taxon>
        <taxon>Alphaproteobacteria</taxon>
        <taxon>Sphingomonadales</taxon>
        <taxon>Sphingomonadaceae</taxon>
        <taxon>Sphingomonas</taxon>
    </lineage>
</organism>
<feature type="transmembrane region" description="Helical" evidence="1">
    <location>
        <begin position="236"/>
        <end position="257"/>
    </location>
</feature>
<keyword evidence="1" id="KW-1133">Transmembrane helix</keyword>
<sequence length="454" mass="48782">MAILTAVAVAARAGTFGNPNIHVDEQFYLYVARRMLEGARPFVDVWDRKPIGLFALYLPAAALPYSWSIWAYQALALVAVVATGWLVMRIAQVVGWGRGALAAGLAYILLLNWFGGQGGQAPVFYDTPVALAMLLILRGGARRELAAMALIGLALQIKYSVVVEGVFAGLCILWRHWRAGQRGGLLRRAVLLVLVALAPTAAVWLWYAAQGQSAAFVHANFVSILQRGGDPAAPRLALLLTLLGWMAVPVAMAVMGLRGGDAAGRRFVAGWLAAALVGVAVPGGWLLHYALPVMLPVSVAIAGLFCVRPRLTIGFLVVAALVGQGVLWSNRQGRGTPAAFHALAARLRAPPPGCLYIYSGPPGLLDASGRCASSRYVFPAHLYRIHESRAVGVDQAQEVKRIFARRPAVVVLRPFSPGERPEIRALVESRLASAYRPLPPARLGSETLQIWVHR</sequence>
<feature type="transmembrane region" description="Helical" evidence="1">
    <location>
        <begin position="185"/>
        <end position="207"/>
    </location>
</feature>